<comment type="caution">
    <text evidence="3">The sequence shown here is derived from an EMBL/GenBank/DDBJ whole genome shotgun (WGS) entry which is preliminary data.</text>
</comment>
<dbReference type="PIRSF" id="PIRSF002849">
    <property type="entry name" value="AAA_ATPase_chaperone_MoxR_prd"/>
    <property type="match status" value="1"/>
</dbReference>
<dbReference type="EMBL" id="RKHR01000005">
    <property type="protein sequence ID" value="ROR99958.1"/>
    <property type="molecule type" value="Genomic_DNA"/>
</dbReference>
<dbReference type="InterPro" id="IPR027417">
    <property type="entry name" value="P-loop_NTPase"/>
</dbReference>
<dbReference type="InterPro" id="IPR011703">
    <property type="entry name" value="ATPase_AAA-3"/>
</dbReference>
<evidence type="ECO:0000259" key="1">
    <source>
        <dbReference type="Pfam" id="PF07726"/>
    </source>
</evidence>
<dbReference type="Pfam" id="PF07726">
    <property type="entry name" value="AAA_3"/>
    <property type="match status" value="1"/>
</dbReference>
<reference evidence="3 4" key="1">
    <citation type="submission" date="2018-11" db="EMBL/GenBank/DDBJ databases">
        <title>Genomic Encyclopedia of Type Strains, Phase IV (KMG-IV): sequencing the most valuable type-strain genomes for metagenomic binning, comparative biology and taxonomic classification.</title>
        <authorList>
            <person name="Goeker M."/>
        </authorList>
    </citation>
    <scope>NUCLEOTIDE SEQUENCE [LARGE SCALE GENOMIC DNA]</scope>
    <source>
        <strain evidence="3 4">DSM 100316</strain>
    </source>
</reference>
<dbReference type="Gene3D" id="1.10.8.80">
    <property type="entry name" value="Magnesium chelatase subunit I, C-Terminal domain"/>
    <property type="match status" value="1"/>
</dbReference>
<dbReference type="PANTHER" id="PTHR42759:SF5">
    <property type="entry name" value="METHANOL DEHYDROGENASE REGULATOR"/>
    <property type="match status" value="1"/>
</dbReference>
<evidence type="ECO:0000259" key="2">
    <source>
        <dbReference type="Pfam" id="PF17863"/>
    </source>
</evidence>
<feature type="domain" description="ATPase AAA-3" evidence="1">
    <location>
        <begin position="35"/>
        <end position="165"/>
    </location>
</feature>
<dbReference type="GO" id="GO:0005524">
    <property type="term" value="F:ATP binding"/>
    <property type="evidence" value="ECO:0007669"/>
    <property type="project" value="InterPro"/>
</dbReference>
<gene>
    <name evidence="3" type="ORF">EDC56_2593</name>
</gene>
<evidence type="ECO:0000313" key="4">
    <source>
        <dbReference type="Proteomes" id="UP000275394"/>
    </source>
</evidence>
<sequence length="305" mass="33319">MNTLVDNVVAEISTVLLGKNEQIKMSLCCLFAGGHLLLEDLPGMGKTTLSHALADVLGLDYKRVQFTSDLLPSDIIGVSIYDKANSAFEFKPGPIFSQLLLADEINRATPKTQSALLEAMAEAQVSCDGERRALPTPFFVIASQNPTNQSGTFTLPESQLDRFLMCMAMGYPNRDAELAMYQRGQHVAGHNQLKQIISIPQLIRIQEAVNAVTAAEPLLDYLHRLVTFTRDDTKIGVGLSPRAGLGLLQSAKAWAYINGRDYVVPEDVQHVFPCVAGHRLLDSTDFSSSGSVLVERVLRGVSVFK</sequence>
<proteinExistence type="predicted"/>
<dbReference type="OrthoDB" id="9808397at2"/>
<protein>
    <submittedName>
        <fullName evidence="3">MoxR-like ATPase</fullName>
    </submittedName>
</protein>
<keyword evidence="4" id="KW-1185">Reference proteome</keyword>
<dbReference type="InterPro" id="IPR041628">
    <property type="entry name" value="ChlI/MoxR_AAA_lid"/>
</dbReference>
<name>A0A3N2DJU3_9GAMM</name>
<dbReference type="Proteomes" id="UP000275394">
    <property type="component" value="Unassembled WGS sequence"/>
</dbReference>
<organism evidence="3 4">
    <name type="scientific">Sinobacterium caligoides</name>
    <dbReference type="NCBI Taxonomy" id="933926"/>
    <lineage>
        <taxon>Bacteria</taxon>
        <taxon>Pseudomonadati</taxon>
        <taxon>Pseudomonadota</taxon>
        <taxon>Gammaproteobacteria</taxon>
        <taxon>Cellvibrionales</taxon>
        <taxon>Spongiibacteraceae</taxon>
        <taxon>Sinobacterium</taxon>
    </lineage>
</organism>
<dbReference type="Gene3D" id="3.40.50.300">
    <property type="entry name" value="P-loop containing nucleotide triphosphate hydrolases"/>
    <property type="match status" value="1"/>
</dbReference>
<dbReference type="CDD" id="cd00009">
    <property type="entry name" value="AAA"/>
    <property type="match status" value="1"/>
</dbReference>
<evidence type="ECO:0000313" key="3">
    <source>
        <dbReference type="EMBL" id="ROR99958.1"/>
    </source>
</evidence>
<dbReference type="Pfam" id="PF17863">
    <property type="entry name" value="AAA_lid_2"/>
    <property type="match status" value="1"/>
</dbReference>
<dbReference type="RefSeq" id="WP_123712959.1">
    <property type="nucleotide sequence ID" value="NZ_RKHR01000005.1"/>
</dbReference>
<dbReference type="GO" id="GO:0016887">
    <property type="term" value="F:ATP hydrolysis activity"/>
    <property type="evidence" value="ECO:0007669"/>
    <property type="project" value="InterPro"/>
</dbReference>
<dbReference type="PANTHER" id="PTHR42759">
    <property type="entry name" value="MOXR FAMILY PROTEIN"/>
    <property type="match status" value="1"/>
</dbReference>
<dbReference type="SUPFAM" id="SSF52540">
    <property type="entry name" value="P-loop containing nucleoside triphosphate hydrolases"/>
    <property type="match status" value="1"/>
</dbReference>
<feature type="domain" description="ChlI/MoxR AAA lid" evidence="2">
    <location>
        <begin position="229"/>
        <end position="281"/>
    </location>
</feature>
<accession>A0A3N2DJU3</accession>
<dbReference type="AlphaFoldDB" id="A0A3N2DJU3"/>
<dbReference type="InterPro" id="IPR050764">
    <property type="entry name" value="CbbQ/NirQ/NorQ/GpvN"/>
</dbReference>